<dbReference type="AlphaFoldDB" id="A0A1X6NLX6"/>
<evidence type="ECO:0000313" key="3">
    <source>
        <dbReference type="Proteomes" id="UP000218209"/>
    </source>
</evidence>
<dbReference type="Proteomes" id="UP000218209">
    <property type="component" value="Unassembled WGS sequence"/>
</dbReference>
<protein>
    <submittedName>
        <fullName evidence="2">Uncharacterized protein</fullName>
    </submittedName>
</protein>
<feature type="region of interest" description="Disordered" evidence="1">
    <location>
        <begin position="37"/>
        <end position="92"/>
    </location>
</feature>
<dbReference type="EMBL" id="KV919466">
    <property type="protein sequence ID" value="OSX69624.1"/>
    <property type="molecule type" value="Genomic_DNA"/>
</dbReference>
<accession>A0A1X6NLX6</accession>
<name>A0A1X6NLX6_PORUM</name>
<evidence type="ECO:0000313" key="2">
    <source>
        <dbReference type="EMBL" id="OSX69624.1"/>
    </source>
</evidence>
<keyword evidence="3" id="KW-1185">Reference proteome</keyword>
<proteinExistence type="predicted"/>
<sequence length="92" mass="9788">MRCQRLPKSALATPCRVPRQASRRFVQATRERIKVKGTHDRCDTVGEGGLGARSPPAGALHAHATVGERRAHAPSTGRTCTHTHAGRGGGGW</sequence>
<organism evidence="2 3">
    <name type="scientific">Porphyra umbilicalis</name>
    <name type="common">Purple laver</name>
    <name type="synonym">Red alga</name>
    <dbReference type="NCBI Taxonomy" id="2786"/>
    <lineage>
        <taxon>Eukaryota</taxon>
        <taxon>Rhodophyta</taxon>
        <taxon>Bangiophyceae</taxon>
        <taxon>Bangiales</taxon>
        <taxon>Bangiaceae</taxon>
        <taxon>Porphyra</taxon>
    </lineage>
</organism>
<evidence type="ECO:0000256" key="1">
    <source>
        <dbReference type="SAM" id="MobiDB-lite"/>
    </source>
</evidence>
<reference evidence="2 3" key="1">
    <citation type="submission" date="2017-03" db="EMBL/GenBank/DDBJ databases">
        <title>WGS assembly of Porphyra umbilicalis.</title>
        <authorList>
            <person name="Brawley S.H."/>
            <person name="Blouin N.A."/>
            <person name="Ficko-Blean E."/>
            <person name="Wheeler G.L."/>
            <person name="Lohr M."/>
            <person name="Goodson H.V."/>
            <person name="Jenkins J.W."/>
            <person name="Blaby-Haas C.E."/>
            <person name="Helliwell K.E."/>
            <person name="Chan C."/>
            <person name="Marriage T."/>
            <person name="Bhattacharya D."/>
            <person name="Klein A.S."/>
            <person name="Badis Y."/>
            <person name="Brodie J."/>
            <person name="Cao Y."/>
            <person name="Collen J."/>
            <person name="Dittami S.M."/>
            <person name="Gachon C.M."/>
            <person name="Green B.R."/>
            <person name="Karpowicz S."/>
            <person name="Kim J.W."/>
            <person name="Kudahl U."/>
            <person name="Lin S."/>
            <person name="Michel G."/>
            <person name="Mittag M."/>
            <person name="Olson B.J."/>
            <person name="Pangilinan J."/>
            <person name="Peng Y."/>
            <person name="Qiu H."/>
            <person name="Shu S."/>
            <person name="Singer J.T."/>
            <person name="Smith A.G."/>
            <person name="Sprecher B.N."/>
            <person name="Wagner V."/>
            <person name="Wang W."/>
            <person name="Wang Z.-Y."/>
            <person name="Yan J."/>
            <person name="Yarish C."/>
            <person name="Zoeuner-Riek S."/>
            <person name="Zhuang Y."/>
            <person name="Zou Y."/>
            <person name="Lindquist E.A."/>
            <person name="Grimwood J."/>
            <person name="Barry K."/>
            <person name="Rokhsar D.S."/>
            <person name="Schmutz J."/>
            <person name="Stiller J.W."/>
            <person name="Grossman A.R."/>
            <person name="Prochnik S.E."/>
        </authorList>
    </citation>
    <scope>NUCLEOTIDE SEQUENCE [LARGE SCALE GENOMIC DNA]</scope>
    <source>
        <strain evidence="2">4086291</strain>
    </source>
</reference>
<gene>
    <name evidence="2" type="ORF">BU14_1334s0001</name>
</gene>